<sequence length="115" mass="13706">MSKPENHDKSITDQWISWKKILDASQQLVQLAEQKNWSRLERLQQDRDQLIEQFFLAQPHPELISKIQSDIKTICDQDRKIIQMVEKNREQLGAEAQRLKSMKNRIQQYVSTEKS</sequence>
<evidence type="ECO:0000256" key="3">
    <source>
        <dbReference type="ARBA" id="ARBA00022795"/>
    </source>
</evidence>
<accession>A0A0S2KE91</accession>
<gene>
    <name evidence="6" type="ORF">PS2015_2006</name>
</gene>
<dbReference type="InterPro" id="IPR008622">
    <property type="entry name" value="FliT"/>
</dbReference>
<dbReference type="KEGG" id="pspi:PS2015_2006"/>
<dbReference type="GO" id="GO:0044781">
    <property type="term" value="P:bacterial-type flagellum organization"/>
    <property type="evidence" value="ECO:0007669"/>
    <property type="project" value="UniProtKB-KW"/>
</dbReference>
<protein>
    <recommendedName>
        <fullName evidence="5">Flagellar protein FliT</fullName>
    </recommendedName>
</protein>
<dbReference type="OrthoDB" id="9915479at2"/>
<dbReference type="Gene3D" id="1.20.58.380">
    <property type="entry name" value="Flagellar protein flit"/>
    <property type="match status" value="1"/>
</dbReference>
<reference evidence="6 7" key="1">
    <citation type="submission" date="2015-11" db="EMBL/GenBank/DDBJ databases">
        <authorList>
            <person name="Zhang Y."/>
            <person name="Guo Z."/>
        </authorList>
    </citation>
    <scope>NUCLEOTIDE SEQUENCE [LARGE SCALE GENOMIC DNA]</scope>
    <source>
        <strain evidence="6 7">KCTC 32221</strain>
    </source>
</reference>
<keyword evidence="2" id="KW-0963">Cytoplasm</keyword>
<dbReference type="RefSeq" id="WP_058022117.1">
    <property type="nucleotide sequence ID" value="NZ_CP013189.1"/>
</dbReference>
<evidence type="ECO:0000313" key="6">
    <source>
        <dbReference type="EMBL" id="ALO46647.1"/>
    </source>
</evidence>
<comment type="subcellular location">
    <subcellularLocation>
        <location evidence="1">Cytoplasm</location>
        <location evidence="1">Cytosol</location>
    </subcellularLocation>
</comment>
<keyword evidence="3" id="KW-1005">Bacterial flagellum biogenesis</keyword>
<evidence type="ECO:0000256" key="1">
    <source>
        <dbReference type="ARBA" id="ARBA00004514"/>
    </source>
</evidence>
<proteinExistence type="predicted"/>
<dbReference type="Pfam" id="PF05400">
    <property type="entry name" value="FliT"/>
    <property type="match status" value="1"/>
</dbReference>
<name>A0A0S2KE91_9GAMM</name>
<evidence type="ECO:0000256" key="5">
    <source>
        <dbReference type="ARBA" id="ARBA00093797"/>
    </source>
</evidence>
<dbReference type="Proteomes" id="UP000065641">
    <property type="component" value="Chromosome"/>
</dbReference>
<keyword evidence="4" id="KW-0143">Chaperone</keyword>
<evidence type="ECO:0000256" key="4">
    <source>
        <dbReference type="ARBA" id="ARBA00023186"/>
    </source>
</evidence>
<organism evidence="6 7">
    <name type="scientific">Pseudohongiella spirulinae</name>
    <dbReference type="NCBI Taxonomy" id="1249552"/>
    <lineage>
        <taxon>Bacteria</taxon>
        <taxon>Pseudomonadati</taxon>
        <taxon>Pseudomonadota</taxon>
        <taxon>Gammaproteobacteria</taxon>
        <taxon>Pseudomonadales</taxon>
        <taxon>Pseudohongiellaceae</taxon>
        <taxon>Pseudohongiella</taxon>
    </lineage>
</organism>
<keyword evidence="7" id="KW-1185">Reference proteome</keyword>
<dbReference type="EMBL" id="CP013189">
    <property type="protein sequence ID" value="ALO46647.1"/>
    <property type="molecule type" value="Genomic_DNA"/>
</dbReference>
<evidence type="ECO:0000313" key="7">
    <source>
        <dbReference type="Proteomes" id="UP000065641"/>
    </source>
</evidence>
<dbReference type="AlphaFoldDB" id="A0A0S2KE91"/>
<evidence type="ECO:0000256" key="2">
    <source>
        <dbReference type="ARBA" id="ARBA00022490"/>
    </source>
</evidence>